<dbReference type="AlphaFoldDB" id="A0A0K2VLK3"/>
<reference evidence="1" key="1">
    <citation type="submission" date="2014-05" db="EMBL/GenBank/DDBJ databases">
        <authorList>
            <person name="Chronopoulou M."/>
        </authorList>
    </citation>
    <scope>NUCLEOTIDE SEQUENCE</scope>
    <source>
        <tissue evidence="1">Whole organism</tissue>
    </source>
</reference>
<proteinExistence type="predicted"/>
<protein>
    <submittedName>
        <fullName evidence="1">Uncharacterized protein</fullName>
    </submittedName>
</protein>
<evidence type="ECO:0000313" key="1">
    <source>
        <dbReference type="EMBL" id="CDW51230.1"/>
    </source>
</evidence>
<sequence length="68" mass="7444">LQRPLTSSFGACRGEGLQCPSFEYRGPQIQCQSALGRHNRGLHLQRLSGIPCRLEGIIAATLIPNRAQ</sequence>
<name>A0A0K2VLK3_LEPSM</name>
<organism evidence="1">
    <name type="scientific">Lepeophtheirus salmonis</name>
    <name type="common">Salmon louse</name>
    <name type="synonym">Caligus salmonis</name>
    <dbReference type="NCBI Taxonomy" id="72036"/>
    <lineage>
        <taxon>Eukaryota</taxon>
        <taxon>Metazoa</taxon>
        <taxon>Ecdysozoa</taxon>
        <taxon>Arthropoda</taxon>
        <taxon>Crustacea</taxon>
        <taxon>Multicrustacea</taxon>
        <taxon>Hexanauplia</taxon>
        <taxon>Copepoda</taxon>
        <taxon>Siphonostomatoida</taxon>
        <taxon>Caligidae</taxon>
        <taxon>Lepeophtheirus</taxon>
    </lineage>
</organism>
<feature type="non-terminal residue" evidence="1">
    <location>
        <position position="1"/>
    </location>
</feature>
<dbReference type="EMBL" id="HACA01033868">
    <property type="protein sequence ID" value="CDW51230.1"/>
    <property type="molecule type" value="Transcribed_RNA"/>
</dbReference>
<accession>A0A0K2VLK3</accession>
<feature type="non-terminal residue" evidence="1">
    <location>
        <position position="68"/>
    </location>
</feature>